<dbReference type="CTD" id="8232306"/>
<dbReference type="RefSeq" id="XP_002423071.1">
    <property type="nucleotide sequence ID" value="XM_002423026.1"/>
</dbReference>
<evidence type="ECO:0000313" key="2">
    <source>
        <dbReference type="EMBL" id="EEB10333.1"/>
    </source>
</evidence>
<gene>
    <name evidence="3" type="primary">8232306</name>
    <name evidence="2" type="ORF">Phum_PHUM035180</name>
</gene>
<proteinExistence type="predicted"/>
<protein>
    <submittedName>
        <fullName evidence="2 3">Uncharacterized protein</fullName>
    </submittedName>
</protein>
<evidence type="ECO:0000256" key="1">
    <source>
        <dbReference type="SAM" id="MobiDB-lite"/>
    </source>
</evidence>
<dbReference type="GeneID" id="8232306"/>
<accession>E0VAC7</accession>
<evidence type="ECO:0000313" key="3">
    <source>
        <dbReference type="EnsemblMetazoa" id="PHUM035180-PA"/>
    </source>
</evidence>
<dbReference type="EnsemblMetazoa" id="PHUM035180-RA">
    <property type="protein sequence ID" value="PHUM035180-PA"/>
    <property type="gene ID" value="PHUM035180"/>
</dbReference>
<dbReference type="KEGG" id="phu:Phum_PHUM035180"/>
<dbReference type="VEuPathDB" id="VectorBase:PHUM035180"/>
<organism>
    <name type="scientific">Pediculus humanus subsp. corporis</name>
    <name type="common">Body louse</name>
    <dbReference type="NCBI Taxonomy" id="121224"/>
    <lineage>
        <taxon>Eukaryota</taxon>
        <taxon>Metazoa</taxon>
        <taxon>Ecdysozoa</taxon>
        <taxon>Arthropoda</taxon>
        <taxon>Hexapoda</taxon>
        <taxon>Insecta</taxon>
        <taxon>Pterygota</taxon>
        <taxon>Neoptera</taxon>
        <taxon>Paraneoptera</taxon>
        <taxon>Psocodea</taxon>
        <taxon>Troctomorpha</taxon>
        <taxon>Phthiraptera</taxon>
        <taxon>Anoplura</taxon>
        <taxon>Pediculidae</taxon>
        <taxon>Pediculus</taxon>
    </lineage>
</organism>
<reference evidence="2" key="1">
    <citation type="submission" date="2007-04" db="EMBL/GenBank/DDBJ databases">
        <title>Annotation of Pediculus humanus corporis strain USDA.</title>
        <authorList>
            <person name="Kirkness E."/>
            <person name="Hannick L."/>
            <person name="Hass B."/>
            <person name="Bruggner R."/>
            <person name="Lawson D."/>
            <person name="Bidwell S."/>
            <person name="Joardar V."/>
            <person name="Caler E."/>
            <person name="Walenz B."/>
            <person name="Inman J."/>
            <person name="Schobel S."/>
            <person name="Galinsky K."/>
            <person name="Amedeo P."/>
            <person name="Strausberg R."/>
        </authorList>
    </citation>
    <scope>NUCLEOTIDE SEQUENCE</scope>
    <source>
        <strain evidence="2">USDA</strain>
    </source>
</reference>
<name>E0VAC7_PEDHC</name>
<dbReference type="Proteomes" id="UP000009046">
    <property type="component" value="Unassembled WGS sequence"/>
</dbReference>
<reference evidence="2" key="2">
    <citation type="submission" date="2007-04" db="EMBL/GenBank/DDBJ databases">
        <title>The genome of the human body louse.</title>
        <authorList>
            <consortium name="The Human Body Louse Genome Consortium"/>
            <person name="Kirkness E."/>
            <person name="Walenz B."/>
            <person name="Hass B."/>
            <person name="Bruggner R."/>
            <person name="Strausberg R."/>
        </authorList>
    </citation>
    <scope>NUCLEOTIDE SEQUENCE</scope>
    <source>
        <strain evidence="2">USDA</strain>
    </source>
</reference>
<reference evidence="3" key="3">
    <citation type="submission" date="2020-05" db="UniProtKB">
        <authorList>
            <consortium name="EnsemblMetazoa"/>
        </authorList>
    </citation>
    <scope>IDENTIFICATION</scope>
    <source>
        <strain evidence="3">USDA</strain>
    </source>
</reference>
<dbReference type="AlphaFoldDB" id="E0VAC7"/>
<dbReference type="EMBL" id="AAZO01000416">
    <property type="status" value="NOT_ANNOTATED_CDS"/>
    <property type="molecule type" value="Genomic_DNA"/>
</dbReference>
<keyword evidence="4" id="KW-1185">Reference proteome</keyword>
<dbReference type="EMBL" id="DS235005">
    <property type="protein sequence ID" value="EEB10333.1"/>
    <property type="molecule type" value="Genomic_DNA"/>
</dbReference>
<feature type="compositionally biased region" description="Basic and acidic residues" evidence="1">
    <location>
        <begin position="137"/>
        <end position="149"/>
    </location>
</feature>
<evidence type="ECO:0000313" key="4">
    <source>
        <dbReference type="Proteomes" id="UP000009046"/>
    </source>
</evidence>
<feature type="region of interest" description="Disordered" evidence="1">
    <location>
        <begin position="130"/>
        <end position="155"/>
    </location>
</feature>
<dbReference type="HOGENOM" id="CLU_1167078_0_0_1"/>
<sequence>MSEKNKHEIKSMLRIKSSENVLLNDDENINDIYVKNEPKQNIHLKSDMIIVNKVNKNKKLHKRKMFLKKNSSVMSSSFDKIHRKIRRKKNCKRKSYTVNEKKPLNYSKKFQFKTNFSLEKVVEVPEKGKRGRLGGKAMEKPPHETKMENFESDDESDNEYYSRISLGHFQHLGNYDNEASTSNQSNQNYVTSMSLATLEDHSNDNSEEKELKELQEWGRSSSLVYSVEINKQSTEKNF</sequence>
<dbReference type="InParanoid" id="E0VAC7"/>